<comment type="function">
    <text evidence="7">Catalyzes the ferrous insertion into protoporphyrin IX.</text>
</comment>
<dbReference type="CDD" id="cd00419">
    <property type="entry name" value="Ferrochelatase_C"/>
    <property type="match status" value="1"/>
</dbReference>
<evidence type="ECO:0000313" key="9">
    <source>
        <dbReference type="EMBL" id="TBH71152.1"/>
    </source>
</evidence>
<keyword evidence="7" id="KW-0479">Metal-binding</keyword>
<dbReference type="CDD" id="cd03411">
    <property type="entry name" value="Ferrochelatase_N"/>
    <property type="match status" value="1"/>
</dbReference>
<dbReference type="Gene3D" id="3.40.50.1400">
    <property type="match status" value="2"/>
</dbReference>
<keyword evidence="2 7" id="KW-0408">Iron</keyword>
<dbReference type="EC" id="4.98.1.1" evidence="7"/>
<dbReference type="GO" id="GO:0046872">
    <property type="term" value="F:metal ion binding"/>
    <property type="evidence" value="ECO:0007669"/>
    <property type="project" value="UniProtKB-KW"/>
</dbReference>
<dbReference type="UniPathway" id="UPA00252">
    <property type="reaction ID" value="UER00325"/>
</dbReference>
<dbReference type="InterPro" id="IPR033644">
    <property type="entry name" value="Ferrochelatase_C"/>
</dbReference>
<comment type="pathway">
    <text evidence="7">Porphyrin-containing compound metabolism; protoheme biosynthesis; protoheme from protoporphyrin-IX: step 1/1.</text>
</comment>
<evidence type="ECO:0000256" key="8">
    <source>
        <dbReference type="RuleBase" id="RU004185"/>
    </source>
</evidence>
<evidence type="ECO:0000256" key="2">
    <source>
        <dbReference type="ARBA" id="ARBA00023004"/>
    </source>
</evidence>
<comment type="catalytic activity">
    <reaction evidence="7">
        <text>heme b + 2 H(+) = protoporphyrin IX + Fe(2+)</text>
        <dbReference type="Rhea" id="RHEA:22584"/>
        <dbReference type="ChEBI" id="CHEBI:15378"/>
        <dbReference type="ChEBI" id="CHEBI:29033"/>
        <dbReference type="ChEBI" id="CHEBI:57306"/>
        <dbReference type="ChEBI" id="CHEBI:60344"/>
        <dbReference type="EC" id="4.98.1.1"/>
    </reaction>
</comment>
<keyword evidence="4 7" id="KW-0456">Lyase</keyword>
<dbReference type="PANTHER" id="PTHR11108">
    <property type="entry name" value="FERROCHELATASE"/>
    <property type="match status" value="1"/>
</dbReference>
<dbReference type="EMBL" id="SEWY01000006">
    <property type="protein sequence ID" value="TBH71152.1"/>
    <property type="molecule type" value="Genomic_DNA"/>
</dbReference>
<dbReference type="HAMAP" id="MF_00323">
    <property type="entry name" value="Ferrochelatase"/>
    <property type="match status" value="1"/>
</dbReference>
<dbReference type="AlphaFoldDB" id="A0A4V2IVH7"/>
<dbReference type="Pfam" id="PF00762">
    <property type="entry name" value="Ferrochelatase"/>
    <property type="match status" value="1"/>
</dbReference>
<reference evidence="9 10" key="1">
    <citation type="submission" date="2019-02" db="EMBL/GenBank/DDBJ databases">
        <title>Genome of a new Bacteroidetes strain.</title>
        <authorList>
            <person name="Pitt A."/>
        </authorList>
    </citation>
    <scope>NUCLEOTIDE SEQUENCE [LARGE SCALE GENOMIC DNA]</scope>
    <source>
        <strain evidence="9 10">103A-SOEBACH</strain>
    </source>
</reference>
<comment type="similarity">
    <text evidence="1 7 8">Belongs to the ferrochelatase family.</text>
</comment>
<evidence type="ECO:0000256" key="4">
    <source>
        <dbReference type="ARBA" id="ARBA00023239"/>
    </source>
</evidence>
<dbReference type="GO" id="GO:0004325">
    <property type="term" value="F:ferrochelatase activity"/>
    <property type="evidence" value="ECO:0007669"/>
    <property type="project" value="UniProtKB-UniRule"/>
</dbReference>
<sequence length="336" mass="38398">MIGVLLVNLGTPDDPGTPSVRKYLREFLMDGRVIDIPYPFRYLLVNGIIAPFRAPQSAKIYKELWEERGSPLKFYGEDVCASLTEKLGDGYMVRLAMRYQSPDLKSVMSEMQTANLKKLIVIPFFPQYASATTGSVYERVMEIMSDWQIMPSLSMVSYFYQHPIFAKYFADKAANYQKDVDFDYYLFSYHGVPERHIRKGDITKNTCVFGTCCETITEKNHSCYRAQCHETTRLIAAEMGLKPGTFGTAFQSRLGRDPWLQPYTDETIKKLVKEGKKKILAFSPAFVADCLETTIEVGEEYKELFEEAGGEHWQLVESLNNSPEYVALLEDLVKNS</sequence>
<name>A0A4V2IVH7_9BACT</name>
<dbReference type="InterPro" id="IPR001015">
    <property type="entry name" value="Ferrochelatase"/>
</dbReference>
<organism evidence="9 10">
    <name type="scientific">Aquirufa antheringensis</name>
    <dbReference type="NCBI Taxonomy" id="2516559"/>
    <lineage>
        <taxon>Bacteria</taxon>
        <taxon>Pseudomonadati</taxon>
        <taxon>Bacteroidota</taxon>
        <taxon>Cytophagia</taxon>
        <taxon>Cytophagales</taxon>
        <taxon>Flectobacillaceae</taxon>
        <taxon>Aquirufa</taxon>
    </lineage>
</organism>
<dbReference type="PANTHER" id="PTHR11108:SF1">
    <property type="entry name" value="FERROCHELATASE, MITOCHONDRIAL"/>
    <property type="match status" value="1"/>
</dbReference>
<evidence type="ECO:0000313" key="10">
    <source>
        <dbReference type="Proteomes" id="UP000293583"/>
    </source>
</evidence>
<dbReference type="InterPro" id="IPR033659">
    <property type="entry name" value="Ferrochelatase_N"/>
</dbReference>
<comment type="subcellular location">
    <subcellularLocation>
        <location evidence="7">Cytoplasm</location>
    </subcellularLocation>
</comment>
<gene>
    <name evidence="7" type="primary">hemH</name>
    <name evidence="9" type="ORF">EWU20_11120</name>
</gene>
<protein>
    <recommendedName>
        <fullName evidence="7">Ferrochelatase</fullName>
        <ecNumber evidence="7">4.98.1.1</ecNumber>
    </recommendedName>
    <alternativeName>
        <fullName evidence="7">Heme synthase</fullName>
    </alternativeName>
    <alternativeName>
        <fullName evidence="7">Protoheme ferro-lyase</fullName>
    </alternativeName>
</protein>
<dbReference type="NCBIfam" id="TIGR00109">
    <property type="entry name" value="hemH"/>
    <property type="match status" value="1"/>
</dbReference>
<dbReference type="GO" id="GO:0005737">
    <property type="term" value="C:cytoplasm"/>
    <property type="evidence" value="ECO:0007669"/>
    <property type="project" value="UniProtKB-SubCell"/>
</dbReference>
<dbReference type="SUPFAM" id="SSF53800">
    <property type="entry name" value="Chelatase"/>
    <property type="match status" value="1"/>
</dbReference>
<accession>A0A4V2IVH7</accession>
<comment type="caution">
    <text evidence="9">The sequence shown here is derived from an EMBL/GenBank/DDBJ whole genome shotgun (WGS) entry which is preliminary data.</text>
</comment>
<dbReference type="OrthoDB" id="9809741at2"/>
<evidence type="ECO:0000256" key="7">
    <source>
        <dbReference type="HAMAP-Rule" id="MF_00323"/>
    </source>
</evidence>
<keyword evidence="3 7" id="KW-0350">Heme biosynthesis</keyword>
<evidence type="ECO:0000256" key="3">
    <source>
        <dbReference type="ARBA" id="ARBA00023133"/>
    </source>
</evidence>
<dbReference type="Proteomes" id="UP000293583">
    <property type="component" value="Unassembled WGS sequence"/>
</dbReference>
<proteinExistence type="inferred from homology"/>
<comment type="catalytic activity">
    <reaction evidence="6">
        <text>Fe-coproporphyrin III + 2 H(+) = coproporphyrin III + Fe(2+)</text>
        <dbReference type="Rhea" id="RHEA:49572"/>
        <dbReference type="ChEBI" id="CHEBI:15378"/>
        <dbReference type="ChEBI" id="CHEBI:29033"/>
        <dbReference type="ChEBI" id="CHEBI:68438"/>
        <dbReference type="ChEBI" id="CHEBI:131725"/>
        <dbReference type="EC" id="4.99.1.9"/>
    </reaction>
    <physiologicalReaction direction="right-to-left" evidence="6">
        <dbReference type="Rhea" id="RHEA:49574"/>
    </physiologicalReaction>
</comment>
<dbReference type="RefSeq" id="WP_130923894.1">
    <property type="nucleotide sequence ID" value="NZ_CP049835.1"/>
</dbReference>
<keyword evidence="10" id="KW-1185">Reference proteome</keyword>
<keyword evidence="5 7" id="KW-0627">Porphyrin biosynthesis</keyword>
<feature type="binding site" evidence="7">
    <location>
        <position position="292"/>
    </location>
    <ligand>
        <name>Fe(2+)</name>
        <dbReference type="ChEBI" id="CHEBI:29033"/>
    </ligand>
</feature>
<keyword evidence="7" id="KW-0963">Cytoplasm</keyword>
<feature type="binding site" evidence="7">
    <location>
        <position position="190"/>
    </location>
    <ligand>
        <name>Fe(2+)</name>
        <dbReference type="ChEBI" id="CHEBI:29033"/>
    </ligand>
</feature>
<dbReference type="GO" id="GO:0006783">
    <property type="term" value="P:heme biosynthetic process"/>
    <property type="evidence" value="ECO:0007669"/>
    <property type="project" value="UniProtKB-UniRule"/>
</dbReference>
<evidence type="ECO:0000256" key="5">
    <source>
        <dbReference type="ARBA" id="ARBA00023244"/>
    </source>
</evidence>
<evidence type="ECO:0000256" key="1">
    <source>
        <dbReference type="ARBA" id="ARBA00007718"/>
    </source>
</evidence>
<evidence type="ECO:0000256" key="6">
    <source>
        <dbReference type="ARBA" id="ARBA00024536"/>
    </source>
</evidence>